<evidence type="ECO:0000313" key="3">
    <source>
        <dbReference type="EMBL" id="TXL74849.1"/>
    </source>
</evidence>
<evidence type="ECO:0000259" key="2">
    <source>
        <dbReference type="PROSITE" id="PS51387"/>
    </source>
</evidence>
<dbReference type="PANTHER" id="PTHR43762:SF1">
    <property type="entry name" value="D-ARABINONO-1,4-LACTONE OXIDASE"/>
    <property type="match status" value="1"/>
</dbReference>
<dbReference type="OrthoDB" id="143770at2"/>
<keyword evidence="1" id="KW-0285">Flavoprotein</keyword>
<dbReference type="SUPFAM" id="SSF56176">
    <property type="entry name" value="FAD-binding/transporter-associated domain-like"/>
    <property type="match status" value="1"/>
</dbReference>
<dbReference type="Proteomes" id="UP000321638">
    <property type="component" value="Unassembled WGS sequence"/>
</dbReference>
<reference evidence="3 4" key="1">
    <citation type="submission" date="2019-06" db="EMBL/GenBank/DDBJ databases">
        <title>New taxonomy in bacterial strain CC-CFT640, isolated from vineyard.</title>
        <authorList>
            <person name="Lin S.-Y."/>
            <person name="Tsai C.-F."/>
            <person name="Young C.-C."/>
        </authorList>
    </citation>
    <scope>NUCLEOTIDE SEQUENCE [LARGE SCALE GENOMIC DNA]</scope>
    <source>
        <strain evidence="3 4">CC-CFT640</strain>
    </source>
</reference>
<dbReference type="RefSeq" id="WP_147847892.1">
    <property type="nucleotide sequence ID" value="NZ_VDUZ01000016.1"/>
</dbReference>
<dbReference type="PANTHER" id="PTHR43762">
    <property type="entry name" value="L-GULONOLACTONE OXIDASE"/>
    <property type="match status" value="1"/>
</dbReference>
<comment type="caution">
    <text evidence="3">The sequence shown here is derived from an EMBL/GenBank/DDBJ whole genome shotgun (WGS) entry which is preliminary data.</text>
</comment>
<dbReference type="InterPro" id="IPR010031">
    <property type="entry name" value="FAD_lactone_oxidase-like"/>
</dbReference>
<proteinExistence type="predicted"/>
<name>A0A5C8PLF3_9HYPH</name>
<dbReference type="InterPro" id="IPR006094">
    <property type="entry name" value="Oxid_FAD_bind_N"/>
</dbReference>
<evidence type="ECO:0000256" key="1">
    <source>
        <dbReference type="ARBA" id="ARBA00022827"/>
    </source>
</evidence>
<protein>
    <submittedName>
        <fullName evidence="3">FAD-binding oxidoreductase</fullName>
    </submittedName>
</protein>
<dbReference type="GO" id="GO:0016899">
    <property type="term" value="F:oxidoreductase activity, acting on the CH-OH group of donors, oxygen as acceptor"/>
    <property type="evidence" value="ECO:0007669"/>
    <property type="project" value="InterPro"/>
</dbReference>
<sequence length="462" mass="49452">MTTVTARDEDADINAPPGGWAQLRFSDSTCRSAATQIVCRPDRPSRLLSAMPAPEGRSLIARGSGQGLGDAALNDGGAVALTVRLDRMLSFDPDEHMLVAEAGVTIGDILRTFLPRRHMPAVYPGSLGATLGGAIAADAHGTNHMRAGSFGDHVIWLDLITPRGGLRRVSPQEEPALFAATIGGMGLTGLIARAAIRMAPITSTDVTLRRQAIGSLDMLLDQLTAGAQAHAYAAAWIDMRAPGTAQERGVLETADIASGGGRAWSPARHRSRPSGGLADMLLPPRLALRVRSERQYRRARHGRTSTMAIDRFLRQHGVAPASRLAQHGTVRLHCVLPRDGVAAAIRRLLDIARRAGGAAGAAVQAIGKDGRGMLSFARTGIALVLDLPISVVEANLMHRLERETLDRGGRVFLASDAHLTDHGFAAMYPRLAEFRAVLADIDPDMRLQSDLARRLRLRDYIV</sequence>
<keyword evidence="1" id="KW-0274">FAD</keyword>
<dbReference type="Pfam" id="PF01565">
    <property type="entry name" value="FAD_binding_4"/>
    <property type="match status" value="1"/>
</dbReference>
<evidence type="ECO:0000313" key="4">
    <source>
        <dbReference type="Proteomes" id="UP000321638"/>
    </source>
</evidence>
<accession>A0A5C8PLF3</accession>
<dbReference type="InterPro" id="IPR036318">
    <property type="entry name" value="FAD-bd_PCMH-like_sf"/>
</dbReference>
<dbReference type="InterPro" id="IPR016169">
    <property type="entry name" value="FAD-bd_PCMH_sub2"/>
</dbReference>
<feature type="domain" description="FAD-binding PCMH-type" evidence="2">
    <location>
        <begin position="30"/>
        <end position="201"/>
    </location>
</feature>
<dbReference type="PROSITE" id="PS51387">
    <property type="entry name" value="FAD_PCMH"/>
    <property type="match status" value="1"/>
</dbReference>
<dbReference type="EMBL" id="VDUZ01000016">
    <property type="protein sequence ID" value="TXL74849.1"/>
    <property type="molecule type" value="Genomic_DNA"/>
</dbReference>
<dbReference type="InterPro" id="IPR016166">
    <property type="entry name" value="FAD-bd_PCMH"/>
</dbReference>
<dbReference type="GO" id="GO:0071949">
    <property type="term" value="F:FAD binding"/>
    <property type="evidence" value="ECO:0007669"/>
    <property type="project" value="InterPro"/>
</dbReference>
<keyword evidence="4" id="KW-1185">Reference proteome</keyword>
<gene>
    <name evidence="3" type="ORF">FHP25_15670</name>
</gene>
<dbReference type="Gene3D" id="3.30.465.10">
    <property type="match status" value="1"/>
</dbReference>
<organism evidence="3 4">
    <name type="scientific">Vineibacter terrae</name>
    <dbReference type="NCBI Taxonomy" id="2586908"/>
    <lineage>
        <taxon>Bacteria</taxon>
        <taxon>Pseudomonadati</taxon>
        <taxon>Pseudomonadota</taxon>
        <taxon>Alphaproteobacteria</taxon>
        <taxon>Hyphomicrobiales</taxon>
        <taxon>Vineibacter</taxon>
    </lineage>
</organism>
<dbReference type="AlphaFoldDB" id="A0A5C8PLF3"/>